<dbReference type="Gene3D" id="2.30.30.60">
    <property type="match status" value="1"/>
</dbReference>
<evidence type="ECO:0000256" key="1">
    <source>
        <dbReference type="ARBA" id="ARBA00004370"/>
    </source>
</evidence>
<dbReference type="Pfam" id="PF25886">
    <property type="entry name" value="Msy1"/>
    <property type="match status" value="1"/>
</dbReference>
<dbReference type="Pfam" id="PF00924">
    <property type="entry name" value="MS_channel_2nd"/>
    <property type="match status" value="1"/>
</dbReference>
<dbReference type="InterPro" id="IPR006685">
    <property type="entry name" value="MscS_channel_2nd"/>
</dbReference>
<dbReference type="Gene3D" id="1.10.238.10">
    <property type="entry name" value="EF-hand"/>
    <property type="match status" value="1"/>
</dbReference>
<evidence type="ECO:0000259" key="8">
    <source>
        <dbReference type="PROSITE" id="PS50222"/>
    </source>
</evidence>
<accession>A0A9P6QH43</accession>
<feature type="transmembrane region" description="Helical" evidence="7">
    <location>
        <begin position="189"/>
        <end position="221"/>
    </location>
</feature>
<feature type="compositionally biased region" description="Polar residues" evidence="6">
    <location>
        <begin position="359"/>
        <end position="381"/>
    </location>
</feature>
<feature type="compositionally biased region" description="Basic and acidic residues" evidence="6">
    <location>
        <begin position="421"/>
        <end position="432"/>
    </location>
</feature>
<organism evidence="9 10">
    <name type="scientific">Actinomortierella ambigua</name>
    <dbReference type="NCBI Taxonomy" id="1343610"/>
    <lineage>
        <taxon>Eukaryota</taxon>
        <taxon>Fungi</taxon>
        <taxon>Fungi incertae sedis</taxon>
        <taxon>Mucoromycota</taxon>
        <taxon>Mortierellomycotina</taxon>
        <taxon>Mortierellomycetes</taxon>
        <taxon>Mortierellales</taxon>
        <taxon>Mortierellaceae</taxon>
        <taxon>Actinomortierella</taxon>
    </lineage>
</organism>
<dbReference type="SUPFAM" id="SSF50182">
    <property type="entry name" value="Sm-like ribonucleoproteins"/>
    <property type="match status" value="1"/>
</dbReference>
<keyword evidence="2 7" id="KW-0812">Transmembrane</keyword>
<dbReference type="OrthoDB" id="544685at2759"/>
<dbReference type="InterPro" id="IPR018247">
    <property type="entry name" value="EF_Hand_1_Ca_BS"/>
</dbReference>
<dbReference type="InterPro" id="IPR011992">
    <property type="entry name" value="EF-hand-dom_pair"/>
</dbReference>
<reference evidence="9" key="1">
    <citation type="journal article" date="2020" name="Fungal Divers.">
        <title>Resolving the Mortierellaceae phylogeny through synthesis of multi-gene phylogenetics and phylogenomics.</title>
        <authorList>
            <person name="Vandepol N."/>
            <person name="Liber J."/>
            <person name="Desiro A."/>
            <person name="Na H."/>
            <person name="Kennedy M."/>
            <person name="Barry K."/>
            <person name="Grigoriev I.V."/>
            <person name="Miller A.N."/>
            <person name="O'Donnell K."/>
            <person name="Stajich J.E."/>
            <person name="Bonito G."/>
        </authorList>
    </citation>
    <scope>NUCLEOTIDE SEQUENCE</scope>
    <source>
        <strain evidence="9">BC1065</strain>
    </source>
</reference>
<feature type="region of interest" description="Disordered" evidence="6">
    <location>
        <begin position="399"/>
        <end position="432"/>
    </location>
</feature>
<feature type="region of interest" description="Disordered" evidence="6">
    <location>
        <begin position="332"/>
        <end position="384"/>
    </location>
</feature>
<keyword evidence="10" id="KW-1185">Reference proteome</keyword>
<evidence type="ECO:0000313" key="10">
    <source>
        <dbReference type="Proteomes" id="UP000807716"/>
    </source>
</evidence>
<dbReference type="PROSITE" id="PS00018">
    <property type="entry name" value="EF_HAND_1"/>
    <property type="match status" value="1"/>
</dbReference>
<dbReference type="InterPro" id="IPR002048">
    <property type="entry name" value="EF_hand_dom"/>
</dbReference>
<dbReference type="GO" id="GO:0016020">
    <property type="term" value="C:membrane"/>
    <property type="evidence" value="ECO:0007669"/>
    <property type="project" value="UniProtKB-SubCell"/>
</dbReference>
<dbReference type="InterPro" id="IPR058650">
    <property type="entry name" value="Msy1/2-like"/>
</dbReference>
<proteinExistence type="predicted"/>
<evidence type="ECO:0000256" key="5">
    <source>
        <dbReference type="ARBA" id="ARBA00023136"/>
    </source>
</evidence>
<feature type="compositionally biased region" description="Polar residues" evidence="6">
    <location>
        <begin position="11"/>
        <end position="27"/>
    </location>
</feature>
<dbReference type="InterPro" id="IPR010920">
    <property type="entry name" value="LSM_dom_sf"/>
</dbReference>
<comment type="caution">
    <text evidence="9">The sequence shown here is derived from an EMBL/GenBank/DDBJ whole genome shotgun (WGS) entry which is preliminary data.</text>
</comment>
<dbReference type="SUPFAM" id="SSF47473">
    <property type="entry name" value="EF-hand"/>
    <property type="match status" value="1"/>
</dbReference>
<feature type="compositionally biased region" description="Low complexity" evidence="6">
    <location>
        <begin position="28"/>
        <end position="62"/>
    </location>
</feature>
<dbReference type="GO" id="GO:0005509">
    <property type="term" value="F:calcium ion binding"/>
    <property type="evidence" value="ECO:0007669"/>
    <property type="project" value="InterPro"/>
</dbReference>
<comment type="subcellular location">
    <subcellularLocation>
        <location evidence="1">Membrane</location>
    </subcellularLocation>
</comment>
<feature type="compositionally biased region" description="Basic residues" evidence="6">
    <location>
        <begin position="332"/>
        <end position="343"/>
    </location>
</feature>
<evidence type="ECO:0000256" key="3">
    <source>
        <dbReference type="ARBA" id="ARBA00022837"/>
    </source>
</evidence>
<feature type="compositionally biased region" description="Polar residues" evidence="6">
    <location>
        <begin position="777"/>
        <end position="789"/>
    </location>
</feature>
<dbReference type="GO" id="GO:0006874">
    <property type="term" value="P:intracellular calcium ion homeostasis"/>
    <property type="evidence" value="ECO:0007669"/>
    <property type="project" value="TreeGrafter"/>
</dbReference>
<feature type="compositionally biased region" description="Basic and acidic residues" evidence="6">
    <location>
        <begin position="760"/>
        <end position="772"/>
    </location>
</feature>
<feature type="region of interest" description="Disordered" evidence="6">
    <location>
        <begin position="760"/>
        <end position="808"/>
    </location>
</feature>
<evidence type="ECO:0000313" key="9">
    <source>
        <dbReference type="EMBL" id="KAG0267041.1"/>
    </source>
</evidence>
<feature type="transmembrane region" description="Helical" evidence="7">
    <location>
        <begin position="133"/>
        <end position="158"/>
    </location>
</feature>
<evidence type="ECO:0000256" key="2">
    <source>
        <dbReference type="ARBA" id="ARBA00022692"/>
    </source>
</evidence>
<feature type="transmembrane region" description="Helical" evidence="7">
    <location>
        <begin position="567"/>
        <end position="586"/>
    </location>
</feature>
<dbReference type="CDD" id="cd00051">
    <property type="entry name" value="EFh"/>
    <property type="match status" value="1"/>
</dbReference>
<sequence length="808" mass="93105">MFLPPVAEHPPNSNTLHPLQVPPISTASGSPPNVSHSPSVSTNSAAFPSQPQRQDSDSSSPSLLPVSTTIEIERILKEEDMRHNNDFVPPRQAMNSDDSDFDWDEDVNFDEKSQKRRRSKSKKRSTWRKLSPFLRMVIQMIIITPIAALPAILTLFFYNLDHDGKCDDPTTTNCEAFRQLQLRDTVLCFFFWIAFMCFIACWTNWSVDVVPMMVLRFLSCFKTLPREKVKTRLLLYVETKKYLKWFIDSCWATGSFALLSQVIYRNTVGVASWRNIFQRVLVVIIVGFALILVEKLTLQWISYSFHQIAYADRITESKYALQTLDRLGVATAKKHKKTSRPTHSRNNTVDQPGDFFGNNIRSRQQSRANSLDMSNSDTVPMTSIGADTLPRFAEGHLVNTPLATPTGEYPHSSRNSTQGRNHRDSKQKPEIRKGLKNTLHGIALANETPTKDINSTANAKQLAKTLFYNLQRHTESLVVEDFMLHFDDEEEARRAFALFDKDGNGDISKREMKEKIFYIYKERKDLHTSMRDMSQAVGKLNIIFMVIVVVLWLFIILSIFGQNIVQNLLSIGSFLLALSFVFGNSVKTLFENIVFLFITHPYDSGDLCSIDGTEMFVREVGLNSTMFVTWDGKRMYYPNNLLSTRPIHNIRRSPNMSEKIVLNIDIYTPAKKIIELRARMRDFLARETKEFLPDMEIQIQELDLRLKISMVIEHKGNWQDSGRRWNRRTKFHFALKEAMEDLDIKYYALPARHEIVNSYDIEPHHNRSSRSDEDQDTLSPTSPLRNLTPDQIARLYRRPTYTRPQGGD</sequence>
<feature type="transmembrane region" description="Helical" evidence="7">
    <location>
        <begin position="540"/>
        <end position="561"/>
    </location>
</feature>
<keyword evidence="4 7" id="KW-1133">Transmembrane helix</keyword>
<gene>
    <name evidence="9" type="ORF">DFQ27_009187</name>
</gene>
<keyword evidence="3" id="KW-0106">Calcium</keyword>
<dbReference type="PROSITE" id="PS50222">
    <property type="entry name" value="EF_HAND_2"/>
    <property type="match status" value="1"/>
</dbReference>
<protein>
    <recommendedName>
        <fullName evidence="8">EF-hand domain-containing protein</fullName>
    </recommendedName>
</protein>
<dbReference type="Proteomes" id="UP000807716">
    <property type="component" value="Unassembled WGS sequence"/>
</dbReference>
<dbReference type="GO" id="GO:0005262">
    <property type="term" value="F:calcium channel activity"/>
    <property type="evidence" value="ECO:0007669"/>
    <property type="project" value="TreeGrafter"/>
</dbReference>
<keyword evidence="5 7" id="KW-0472">Membrane</keyword>
<feature type="region of interest" description="Disordered" evidence="6">
    <location>
        <begin position="81"/>
        <end position="105"/>
    </location>
</feature>
<dbReference type="PANTHER" id="PTHR31323:SF1">
    <property type="entry name" value="MECHANOSENSITIVE ION CHANNEL PROTEIN"/>
    <property type="match status" value="1"/>
</dbReference>
<evidence type="ECO:0000256" key="4">
    <source>
        <dbReference type="ARBA" id="ARBA00022989"/>
    </source>
</evidence>
<evidence type="ECO:0000256" key="7">
    <source>
        <dbReference type="SAM" id="Phobius"/>
    </source>
</evidence>
<dbReference type="PANTHER" id="PTHR31323">
    <property type="entry name" value="MECHANOSENSITIVE ION CHANNEL PROTEIN MSY2"/>
    <property type="match status" value="1"/>
</dbReference>
<name>A0A9P6QH43_9FUNG</name>
<feature type="transmembrane region" description="Helical" evidence="7">
    <location>
        <begin position="276"/>
        <end position="293"/>
    </location>
</feature>
<dbReference type="EMBL" id="JAAAJB010000082">
    <property type="protein sequence ID" value="KAG0267041.1"/>
    <property type="molecule type" value="Genomic_DNA"/>
</dbReference>
<dbReference type="AlphaFoldDB" id="A0A9P6QH43"/>
<evidence type="ECO:0000256" key="6">
    <source>
        <dbReference type="SAM" id="MobiDB-lite"/>
    </source>
</evidence>
<feature type="region of interest" description="Disordered" evidence="6">
    <location>
        <begin position="1"/>
        <end position="64"/>
    </location>
</feature>
<feature type="domain" description="EF-hand" evidence="8">
    <location>
        <begin position="487"/>
        <end position="522"/>
    </location>
</feature>
<dbReference type="InterPro" id="IPR023408">
    <property type="entry name" value="MscS_beta-dom_sf"/>
</dbReference>